<dbReference type="AlphaFoldDB" id="F8MC45"/>
<dbReference type="GO" id="GO:0006887">
    <property type="term" value="P:exocytosis"/>
    <property type="evidence" value="ECO:0007669"/>
    <property type="project" value="TreeGrafter"/>
</dbReference>
<dbReference type="RefSeq" id="XP_009847690.1">
    <property type="nucleotide sequence ID" value="XM_009849388.1"/>
</dbReference>
<feature type="region of interest" description="Disordered" evidence="2">
    <location>
        <begin position="169"/>
        <end position="217"/>
    </location>
</feature>
<dbReference type="InterPro" id="IPR040351">
    <property type="entry name" value="RAB3IL/RAB3IP/Sec2"/>
</dbReference>
<dbReference type="Pfam" id="PF06428">
    <property type="entry name" value="Sec2p"/>
    <property type="match status" value="1"/>
</dbReference>
<dbReference type="InterPro" id="IPR009449">
    <property type="entry name" value="Sec2_N"/>
</dbReference>
<dbReference type="PANTHER" id="PTHR14430">
    <property type="entry name" value="RABIN3-RELATED"/>
    <property type="match status" value="1"/>
</dbReference>
<keyword evidence="5" id="KW-1185">Reference proteome</keyword>
<evidence type="ECO:0000259" key="3">
    <source>
        <dbReference type="Pfam" id="PF06428"/>
    </source>
</evidence>
<feature type="region of interest" description="Disordered" evidence="2">
    <location>
        <begin position="85"/>
        <end position="149"/>
    </location>
</feature>
<gene>
    <name evidence="4" type="ORF">NEUTE1DRAFT_75426</name>
</gene>
<dbReference type="GO" id="GO:0005085">
    <property type="term" value="F:guanyl-nucleotide exchange factor activity"/>
    <property type="evidence" value="ECO:0007669"/>
    <property type="project" value="InterPro"/>
</dbReference>
<feature type="region of interest" description="Disordered" evidence="2">
    <location>
        <begin position="317"/>
        <end position="345"/>
    </location>
</feature>
<evidence type="ECO:0000313" key="5">
    <source>
        <dbReference type="Proteomes" id="UP000008065"/>
    </source>
</evidence>
<dbReference type="Proteomes" id="UP000008065">
    <property type="component" value="Unassembled WGS sequence"/>
</dbReference>
<dbReference type="GO" id="GO:0070319">
    <property type="term" value="C:Golgi to plasma membrane transport vesicle"/>
    <property type="evidence" value="ECO:0007669"/>
    <property type="project" value="TreeGrafter"/>
</dbReference>
<evidence type="ECO:0000313" key="4">
    <source>
        <dbReference type="EMBL" id="EGO60399.1"/>
    </source>
</evidence>
<dbReference type="GeneID" id="20829806"/>
<feature type="compositionally biased region" description="Low complexity" evidence="2">
    <location>
        <begin position="87"/>
        <end position="149"/>
    </location>
</feature>
<sequence>MTMTAAPVIVEPVTQTLSTAPCCPQCGIDLEGTQPFLEMQAAVLDAHNKIQELQSQVRLLNEKASSAVDRWADYEDEIAQLRGQLKQQQQQQQQSQSSPVASQISSPQQQQQQQQHADAALATPPQSATPSTTATANASPAAPRSVSSVSSFLPTGAASRLSAFLTSRKSTPNLKSAQSSTGPVPHMPTHQSTLSQSFTLSSPLQQPFQSTSTSLQQQKEISDLQAALSQEKSLHTETRAKLAKAEAKLTATSREIEELSVTLFSEANEMVASERRARAKLEERVKTLEKRDEQKRERLEMLEGAVRRMERVRDVLKETSQVMERGTHGGEEGEEDSDYEGRLPVAVVRRQNSRLDLDD</sequence>
<feature type="compositionally biased region" description="Low complexity" evidence="2">
    <location>
        <begin position="191"/>
        <end position="207"/>
    </location>
</feature>
<protein>
    <recommendedName>
        <fullName evidence="3">GDP/GTP exchange factor Sec2 N-terminal domain-containing protein</fullName>
    </recommendedName>
</protein>
<feature type="compositionally biased region" description="Polar residues" evidence="2">
    <location>
        <begin position="208"/>
        <end position="217"/>
    </location>
</feature>
<dbReference type="EMBL" id="GL891302">
    <property type="protein sequence ID" value="EGO60399.1"/>
    <property type="molecule type" value="Genomic_DNA"/>
</dbReference>
<name>F8MC45_NEUT8</name>
<reference evidence="5" key="1">
    <citation type="journal article" date="2011" name="Genetics">
        <title>Massive changes in genome architecture accompany the transition to self-fertility in the filamentous fungus Neurospora tetrasperma.</title>
        <authorList>
            <person name="Ellison C.E."/>
            <person name="Stajich J.E."/>
            <person name="Jacobson D.J."/>
            <person name="Natvig D.O."/>
            <person name="Lapidus A."/>
            <person name="Foster B."/>
            <person name="Aerts A."/>
            <person name="Riley R."/>
            <person name="Lindquist E.A."/>
            <person name="Grigoriev I.V."/>
            <person name="Taylor J.W."/>
        </authorList>
    </citation>
    <scope>NUCLEOTIDE SEQUENCE [LARGE SCALE GENOMIC DNA]</scope>
    <source>
        <strain evidence="5">FGSC 2508 / P0657</strain>
    </source>
</reference>
<evidence type="ECO:0000256" key="1">
    <source>
        <dbReference type="ARBA" id="ARBA00023054"/>
    </source>
</evidence>
<accession>F8MC45</accession>
<dbReference type="VEuPathDB" id="FungiDB:NEUTE1DRAFT_75426"/>
<evidence type="ECO:0000256" key="2">
    <source>
        <dbReference type="SAM" id="MobiDB-lite"/>
    </source>
</evidence>
<dbReference type="Gene3D" id="6.10.140.910">
    <property type="match status" value="1"/>
</dbReference>
<dbReference type="GO" id="GO:0051286">
    <property type="term" value="C:cell tip"/>
    <property type="evidence" value="ECO:0007669"/>
    <property type="project" value="TreeGrafter"/>
</dbReference>
<feature type="compositionally biased region" description="Polar residues" evidence="2">
    <location>
        <begin position="169"/>
        <end position="182"/>
    </location>
</feature>
<dbReference type="OrthoDB" id="5560525at2759"/>
<dbReference type="PANTHER" id="PTHR14430:SF4">
    <property type="entry name" value="GDP_GTP EXCHANGE FACTOR SEC2 N-TERMINAL DOMAIN-CONTAINING PROTEIN"/>
    <property type="match status" value="1"/>
</dbReference>
<organism evidence="4 5">
    <name type="scientific">Neurospora tetrasperma (strain FGSC 2508 / ATCC MYA-4615 / P0657)</name>
    <dbReference type="NCBI Taxonomy" id="510951"/>
    <lineage>
        <taxon>Eukaryota</taxon>
        <taxon>Fungi</taxon>
        <taxon>Dikarya</taxon>
        <taxon>Ascomycota</taxon>
        <taxon>Pezizomycotina</taxon>
        <taxon>Sordariomycetes</taxon>
        <taxon>Sordariomycetidae</taxon>
        <taxon>Sordariales</taxon>
        <taxon>Sordariaceae</taxon>
        <taxon>Neurospora</taxon>
    </lineage>
</organism>
<feature type="domain" description="GDP/GTP exchange factor Sec2 N-terminal" evidence="3">
    <location>
        <begin position="211"/>
        <end position="303"/>
    </location>
</feature>
<dbReference type="KEGG" id="nte:NEUTE1DRAFT75426"/>
<dbReference type="SUPFAM" id="SSF144284">
    <property type="entry name" value="Sec2 N-terminal region"/>
    <property type="match status" value="1"/>
</dbReference>
<proteinExistence type="predicted"/>
<keyword evidence="1" id="KW-0175">Coiled coil</keyword>
<dbReference type="HOGENOM" id="CLU_055310_0_0_1"/>